<protein>
    <submittedName>
        <fullName evidence="2">Uncharacterized protein</fullName>
    </submittedName>
</protein>
<evidence type="ECO:0000256" key="1">
    <source>
        <dbReference type="SAM" id="MobiDB-lite"/>
    </source>
</evidence>
<evidence type="ECO:0000313" key="2">
    <source>
        <dbReference type="EMBL" id="KAA6370982.1"/>
    </source>
</evidence>
<evidence type="ECO:0000313" key="3">
    <source>
        <dbReference type="Proteomes" id="UP000324800"/>
    </source>
</evidence>
<feature type="compositionally biased region" description="Polar residues" evidence="1">
    <location>
        <begin position="139"/>
        <end position="158"/>
    </location>
</feature>
<organism evidence="2 3">
    <name type="scientific">Streblomastix strix</name>
    <dbReference type="NCBI Taxonomy" id="222440"/>
    <lineage>
        <taxon>Eukaryota</taxon>
        <taxon>Metamonada</taxon>
        <taxon>Preaxostyla</taxon>
        <taxon>Oxymonadida</taxon>
        <taxon>Streblomastigidae</taxon>
        <taxon>Streblomastix</taxon>
    </lineage>
</organism>
<proteinExistence type="predicted"/>
<gene>
    <name evidence="2" type="ORF">EZS28_033491</name>
</gene>
<reference evidence="2 3" key="1">
    <citation type="submission" date="2019-03" db="EMBL/GenBank/DDBJ databases">
        <title>Single cell metagenomics reveals metabolic interactions within the superorganism composed of flagellate Streblomastix strix and complex community of Bacteroidetes bacteria on its surface.</title>
        <authorList>
            <person name="Treitli S.C."/>
            <person name="Kolisko M."/>
            <person name="Husnik F."/>
            <person name="Keeling P."/>
            <person name="Hampl V."/>
        </authorList>
    </citation>
    <scope>NUCLEOTIDE SEQUENCE [LARGE SCALE GENOMIC DNA]</scope>
    <source>
        <strain evidence="2">ST1C</strain>
    </source>
</reference>
<comment type="caution">
    <text evidence="2">The sequence shown here is derived from an EMBL/GenBank/DDBJ whole genome shotgun (WGS) entry which is preliminary data.</text>
</comment>
<dbReference type="AlphaFoldDB" id="A0A5J4ULQ3"/>
<feature type="region of interest" description="Disordered" evidence="1">
    <location>
        <begin position="136"/>
        <end position="158"/>
    </location>
</feature>
<sequence length="285" mass="32961">LERAAKVEEIPKKREPQHAMFEAILGGSMYEQVQIDLEDVDDEVDETHVLQVDNKDQSGFYQRDTVINGHWNQGQINKYPTVSQYNILNQGQQQQYLPDLYQAAGPSYSSVTSYPASVSTFNPNERQNRFPDSYPVEKSISSTTPQRQIPLKSTSHLNPSLRYSQSPYTKLSYTQKSVYIQNMNSEQPENNEQKKILRFRRTLPANDYLKMMEESMDDANYIMSSANESISLFPIKFYLSKVNQYENIPVKNIGQLQGSQQRRFINGAGKKLIRHRLINKDWSNT</sequence>
<name>A0A5J4ULQ3_9EUKA</name>
<feature type="non-terminal residue" evidence="2">
    <location>
        <position position="1"/>
    </location>
</feature>
<dbReference type="Proteomes" id="UP000324800">
    <property type="component" value="Unassembled WGS sequence"/>
</dbReference>
<accession>A0A5J4ULQ3</accession>
<dbReference type="EMBL" id="SNRW01014883">
    <property type="protein sequence ID" value="KAA6370982.1"/>
    <property type="molecule type" value="Genomic_DNA"/>
</dbReference>